<comment type="caution">
    <text evidence="4">The sequence shown here is derived from an EMBL/GenBank/DDBJ whole genome shotgun (WGS) entry which is preliminary data.</text>
</comment>
<dbReference type="OrthoDB" id="418237at2759"/>
<dbReference type="EMBL" id="SZYD01000002">
    <property type="protein sequence ID" value="KAD7116763.1"/>
    <property type="molecule type" value="Genomic_DNA"/>
</dbReference>
<organism evidence="4 5">
    <name type="scientific">Mikania micrantha</name>
    <name type="common">bitter vine</name>
    <dbReference type="NCBI Taxonomy" id="192012"/>
    <lineage>
        <taxon>Eukaryota</taxon>
        <taxon>Viridiplantae</taxon>
        <taxon>Streptophyta</taxon>
        <taxon>Embryophyta</taxon>
        <taxon>Tracheophyta</taxon>
        <taxon>Spermatophyta</taxon>
        <taxon>Magnoliopsida</taxon>
        <taxon>eudicotyledons</taxon>
        <taxon>Gunneridae</taxon>
        <taxon>Pentapetalae</taxon>
        <taxon>asterids</taxon>
        <taxon>campanulids</taxon>
        <taxon>Asterales</taxon>
        <taxon>Asteraceae</taxon>
        <taxon>Asteroideae</taxon>
        <taxon>Heliantheae alliance</taxon>
        <taxon>Eupatorieae</taxon>
        <taxon>Mikania</taxon>
    </lineage>
</organism>
<evidence type="ECO:0000313" key="4">
    <source>
        <dbReference type="EMBL" id="KAD7116763.1"/>
    </source>
</evidence>
<reference evidence="4 5" key="1">
    <citation type="submission" date="2019-05" db="EMBL/GenBank/DDBJ databases">
        <title>Mikania micrantha, genome provides insights into the molecular mechanism of rapid growth.</title>
        <authorList>
            <person name="Liu B."/>
        </authorList>
    </citation>
    <scope>NUCLEOTIDE SEQUENCE [LARGE SCALE GENOMIC DNA]</scope>
    <source>
        <strain evidence="4">NLD-2019</strain>
        <tissue evidence="4">Leaf</tissue>
    </source>
</reference>
<evidence type="ECO:0000259" key="3">
    <source>
        <dbReference type="Pfam" id="PF07727"/>
    </source>
</evidence>
<sequence length="620" mass="71156">MRYSSIRSRTSVTSNYLVFFALSSTLNQLTSFMTNMMSVTSWVILLKKMILSGYNKKTRLIMESFDIDWQDMNNTDAGSDPKFLSVDPPCMDDRAQSINEVIPSDLEITQSTQPNLETDQTSSSSQQTFDNPLFSTYIPEEHCADIVADATVEEVPTSSINKNHPVENVIAALSEGVLTMSRQSVPLPKWKMPIGNTWVLRNTRDDSCVIIRNQARLVVWGFYQHEGIEYEEVFEQVARLKGIRIFLAYASYMNFKVYQMDYPHHVYKLDKALYGLHQAPRAWYETIMDHLLANGHTRGAIDHTLFISREKVDLILFHVYVDDNIFCSTSSVLCKDFEAVMKKKFEMSVMLEMTFFLGLRVKQDPKDSDGEDIDPHLYKYMIGSLMYVCVLDIRRILRLHIFVVKRIFRYLAGKPRLGLWYPKNSEFKLFSYSNSDFVGFNLDKKSTKGGFQYLGYRLISWWLTCVIRGCHVSRMIAKCPVRCRGLDYHTVDLADGSHTVDLAEWYLGFAILVVLGFGKQGKISLRVAMTRAKCDGKNNKLLENFGILAVNEEQVVVDDDNEDDKEEKKQNDDDYNDDDKNKDDDDKDDYDGDVGKGKDVPDKKDDELANDDNGNQPSHN</sequence>
<dbReference type="PANTHER" id="PTHR11439">
    <property type="entry name" value="GAG-POL-RELATED RETROTRANSPOSON"/>
    <property type="match status" value="1"/>
</dbReference>
<feature type="domain" description="Reverse transcriptase Ty1/copia-type" evidence="3">
    <location>
        <begin position="264"/>
        <end position="364"/>
    </location>
</feature>
<name>A0A5N6PU77_9ASTR</name>
<keyword evidence="2" id="KW-1133">Transmembrane helix</keyword>
<feature type="domain" description="Reverse transcriptase Ty1/copia-type" evidence="3">
    <location>
        <begin position="185"/>
        <end position="261"/>
    </location>
</feature>
<evidence type="ECO:0000256" key="2">
    <source>
        <dbReference type="SAM" id="Phobius"/>
    </source>
</evidence>
<accession>A0A5N6PU77</accession>
<feature type="region of interest" description="Disordered" evidence="1">
    <location>
        <begin position="556"/>
        <end position="620"/>
    </location>
</feature>
<evidence type="ECO:0000313" key="5">
    <source>
        <dbReference type="Proteomes" id="UP000326396"/>
    </source>
</evidence>
<dbReference type="InterPro" id="IPR043502">
    <property type="entry name" value="DNA/RNA_pol_sf"/>
</dbReference>
<proteinExistence type="predicted"/>
<dbReference type="AlphaFoldDB" id="A0A5N6PU77"/>
<feature type="compositionally biased region" description="Basic and acidic residues" evidence="1">
    <location>
        <begin position="566"/>
        <end position="584"/>
    </location>
</feature>
<dbReference type="InterPro" id="IPR013103">
    <property type="entry name" value="RVT_2"/>
</dbReference>
<keyword evidence="5" id="KW-1185">Reference proteome</keyword>
<dbReference type="PANTHER" id="PTHR11439:SF495">
    <property type="entry name" value="REVERSE TRANSCRIPTASE, RNA-DEPENDENT DNA POLYMERASE-RELATED"/>
    <property type="match status" value="1"/>
</dbReference>
<keyword evidence="2" id="KW-0812">Transmembrane</keyword>
<feature type="compositionally biased region" description="Acidic residues" evidence="1">
    <location>
        <begin position="556"/>
        <end position="565"/>
    </location>
</feature>
<dbReference type="SUPFAM" id="SSF56672">
    <property type="entry name" value="DNA/RNA polymerases"/>
    <property type="match status" value="1"/>
</dbReference>
<dbReference type="Pfam" id="PF07727">
    <property type="entry name" value="RVT_2"/>
    <property type="match status" value="2"/>
</dbReference>
<gene>
    <name evidence="4" type="ORF">E3N88_04031</name>
</gene>
<feature type="transmembrane region" description="Helical" evidence="2">
    <location>
        <begin position="12"/>
        <end position="30"/>
    </location>
</feature>
<protein>
    <recommendedName>
        <fullName evidence="3">Reverse transcriptase Ty1/copia-type domain-containing protein</fullName>
    </recommendedName>
</protein>
<keyword evidence="2" id="KW-0472">Membrane</keyword>
<feature type="compositionally biased region" description="Basic and acidic residues" evidence="1">
    <location>
        <begin position="593"/>
        <end position="607"/>
    </location>
</feature>
<evidence type="ECO:0000256" key="1">
    <source>
        <dbReference type="SAM" id="MobiDB-lite"/>
    </source>
</evidence>
<dbReference type="Proteomes" id="UP000326396">
    <property type="component" value="Linkage Group LG10"/>
</dbReference>